<comment type="caution">
    <text evidence="1">The sequence shown here is derived from an EMBL/GenBank/DDBJ whole genome shotgun (WGS) entry which is preliminary data.</text>
</comment>
<evidence type="ECO:0000313" key="1">
    <source>
        <dbReference type="EMBL" id="NML61277.1"/>
    </source>
</evidence>
<reference evidence="1 2" key="1">
    <citation type="submission" date="2020-04" db="EMBL/GenBank/DDBJ databases">
        <title>Massilia sp. RP-1-19 isolated from soil.</title>
        <authorList>
            <person name="Dahal R.H."/>
        </authorList>
    </citation>
    <scope>NUCLEOTIDE SEQUENCE [LARGE SCALE GENOMIC DNA]</scope>
    <source>
        <strain evidence="1 2">RP-1-19</strain>
    </source>
</reference>
<organism evidence="1 2">
    <name type="scientific">Massilia polaris</name>
    <dbReference type="NCBI Taxonomy" id="2728846"/>
    <lineage>
        <taxon>Bacteria</taxon>
        <taxon>Pseudomonadati</taxon>
        <taxon>Pseudomonadota</taxon>
        <taxon>Betaproteobacteria</taxon>
        <taxon>Burkholderiales</taxon>
        <taxon>Oxalobacteraceae</taxon>
        <taxon>Telluria group</taxon>
        <taxon>Massilia</taxon>
    </lineage>
</organism>
<keyword evidence="2" id="KW-1185">Reference proteome</keyword>
<accession>A0A848HJR7</accession>
<gene>
    <name evidence="1" type="ORF">HHL21_09340</name>
</gene>
<evidence type="ECO:0000313" key="2">
    <source>
        <dbReference type="Proteomes" id="UP000583752"/>
    </source>
</evidence>
<dbReference type="Proteomes" id="UP000583752">
    <property type="component" value="Unassembled WGS sequence"/>
</dbReference>
<sequence>MSALMALPELQAWSIQLEKASGGKVRGALIEYDSAPRVINGKSYWQFSFVENGSDAAHPWDSFLVAQQGSEILVEDFGTDTPLTLEKWRKEKRPMARTSGEMIGE</sequence>
<dbReference type="AlphaFoldDB" id="A0A848HJR7"/>
<protein>
    <submittedName>
        <fullName evidence="1">Uncharacterized protein</fullName>
    </submittedName>
</protein>
<proteinExistence type="predicted"/>
<name>A0A848HJR7_9BURK</name>
<dbReference type="EMBL" id="JABBGG010000004">
    <property type="protein sequence ID" value="NML61277.1"/>
    <property type="molecule type" value="Genomic_DNA"/>
</dbReference>